<reference evidence="2 3" key="1">
    <citation type="journal article" date="2015" name="Nature">
        <title>rRNA introns, odd ribosomes, and small enigmatic genomes across a large radiation of phyla.</title>
        <authorList>
            <person name="Brown C.T."/>
            <person name="Hug L.A."/>
            <person name="Thomas B.C."/>
            <person name="Sharon I."/>
            <person name="Castelle C.J."/>
            <person name="Singh A."/>
            <person name="Wilkins M.J."/>
            <person name="Williams K.H."/>
            <person name="Banfield J.F."/>
        </authorList>
    </citation>
    <scope>NUCLEOTIDE SEQUENCE [LARGE SCALE GENOMIC DNA]</scope>
</reference>
<accession>A0A0G1IXJ1</accession>
<comment type="caution">
    <text evidence="2">The sequence shown here is derived from an EMBL/GenBank/DDBJ whole genome shotgun (WGS) entry which is preliminary data.</text>
</comment>
<dbReference type="Proteomes" id="UP000033945">
    <property type="component" value="Unassembled WGS sequence"/>
</dbReference>
<name>A0A0G1IXJ1_9BACT</name>
<dbReference type="AlphaFoldDB" id="A0A0G1IXJ1"/>
<evidence type="ECO:0000313" key="3">
    <source>
        <dbReference type="Proteomes" id="UP000033945"/>
    </source>
</evidence>
<feature type="transmembrane region" description="Helical" evidence="1">
    <location>
        <begin position="79"/>
        <end position="98"/>
    </location>
</feature>
<evidence type="ECO:0000256" key="1">
    <source>
        <dbReference type="SAM" id="Phobius"/>
    </source>
</evidence>
<protein>
    <submittedName>
        <fullName evidence="2">Uncharacterized protein</fullName>
    </submittedName>
</protein>
<feature type="transmembrane region" description="Helical" evidence="1">
    <location>
        <begin position="12"/>
        <end position="36"/>
    </location>
</feature>
<evidence type="ECO:0000313" key="2">
    <source>
        <dbReference type="EMBL" id="KKT63800.1"/>
    </source>
</evidence>
<sequence>MANDLKKRIMRRVYGIWFVKRVIPMAGGSALFMGIAMKETAGRFFVAKIFSNFMEVAGTNAWAIPNFIASALNKLEPSALVLTAGAGLVGFVLAVKLLRSIRVMSQNPGMVRVAYAKK</sequence>
<keyword evidence="1" id="KW-1133">Transmembrane helix</keyword>
<keyword evidence="1" id="KW-0812">Transmembrane</keyword>
<keyword evidence="1" id="KW-0472">Membrane</keyword>
<dbReference type="EMBL" id="LCIT01000001">
    <property type="protein sequence ID" value="KKT63800.1"/>
    <property type="molecule type" value="Genomic_DNA"/>
</dbReference>
<organism evidence="2 3">
    <name type="scientific">Candidatus Giovannonibacteria bacterium GW2011_GWA2_44_26</name>
    <dbReference type="NCBI Taxonomy" id="1618648"/>
    <lineage>
        <taxon>Bacteria</taxon>
        <taxon>Candidatus Giovannoniibacteriota</taxon>
    </lineage>
</organism>
<proteinExistence type="predicted"/>
<gene>
    <name evidence="2" type="ORF">UW55_C0001G0093</name>
</gene>